<dbReference type="Proteomes" id="UP001209076">
    <property type="component" value="Unassembled WGS sequence"/>
</dbReference>
<dbReference type="SMART" id="SM00278">
    <property type="entry name" value="HhH1"/>
    <property type="match status" value="2"/>
</dbReference>
<dbReference type="Pfam" id="PF12836">
    <property type="entry name" value="HHH_3"/>
    <property type="match status" value="1"/>
</dbReference>
<organism evidence="2 3">
    <name type="scientific">Paracholeplasma vituli</name>
    <dbReference type="NCBI Taxonomy" id="69473"/>
    <lineage>
        <taxon>Bacteria</taxon>
        <taxon>Bacillati</taxon>
        <taxon>Mycoplasmatota</taxon>
        <taxon>Mollicutes</taxon>
        <taxon>Acholeplasmatales</taxon>
        <taxon>Acholeplasmataceae</taxon>
        <taxon>Paracholeplasma</taxon>
    </lineage>
</organism>
<evidence type="ECO:0000313" key="3">
    <source>
        <dbReference type="Proteomes" id="UP001209076"/>
    </source>
</evidence>
<feature type="domain" description="Helix-hairpin-helix DNA-binding motif class 1" evidence="1">
    <location>
        <begin position="143"/>
        <end position="162"/>
    </location>
</feature>
<dbReference type="InterPro" id="IPR010994">
    <property type="entry name" value="RuvA_2-like"/>
</dbReference>
<evidence type="ECO:0000313" key="2">
    <source>
        <dbReference type="EMBL" id="MCU0105392.1"/>
    </source>
</evidence>
<dbReference type="SUPFAM" id="SSF47781">
    <property type="entry name" value="RuvA domain 2-like"/>
    <property type="match status" value="1"/>
</dbReference>
<proteinExistence type="predicted"/>
<reference evidence="3" key="1">
    <citation type="submission" date="2023-07" db="EMBL/GenBank/DDBJ databases">
        <title>Novel Mycoplasma species identified in domestic and wild animals.</title>
        <authorList>
            <person name="Volokhov D.V."/>
            <person name="Furtak V.A."/>
            <person name="Zagorodnyaya T.A."/>
        </authorList>
    </citation>
    <scope>NUCLEOTIDE SEQUENCE [LARGE SCALE GENOMIC DNA]</scope>
    <source>
        <strain evidence="3">92-19</strain>
    </source>
</reference>
<feature type="domain" description="Helix-hairpin-helix DNA-binding motif class 1" evidence="1">
    <location>
        <begin position="113"/>
        <end position="132"/>
    </location>
</feature>
<dbReference type="EMBL" id="JAOEGN010000013">
    <property type="protein sequence ID" value="MCU0105392.1"/>
    <property type="molecule type" value="Genomic_DNA"/>
</dbReference>
<protein>
    <submittedName>
        <fullName evidence="2">ComEA family DNA-binding protein</fullName>
    </submittedName>
</protein>
<dbReference type="InterPro" id="IPR051675">
    <property type="entry name" value="Endo/Exo/Phosphatase_dom_1"/>
</dbReference>
<dbReference type="PANTHER" id="PTHR21180">
    <property type="entry name" value="ENDONUCLEASE/EXONUCLEASE/PHOSPHATASE FAMILY DOMAIN-CONTAINING PROTEIN 1"/>
    <property type="match status" value="1"/>
</dbReference>
<keyword evidence="2" id="KW-0238">DNA-binding</keyword>
<gene>
    <name evidence="2" type="ORF">N7603_06955</name>
</gene>
<name>A0ABT2Q076_9MOLU</name>
<dbReference type="InterPro" id="IPR004509">
    <property type="entry name" value="Competence_ComEA_HhH"/>
</dbReference>
<evidence type="ECO:0000259" key="1">
    <source>
        <dbReference type="SMART" id="SM00278"/>
    </source>
</evidence>
<dbReference type="GO" id="GO:0003677">
    <property type="term" value="F:DNA binding"/>
    <property type="evidence" value="ECO:0007669"/>
    <property type="project" value="UniProtKB-KW"/>
</dbReference>
<dbReference type="InterPro" id="IPR003583">
    <property type="entry name" value="Hlx-hairpin-Hlx_DNA-bd_motif"/>
</dbReference>
<keyword evidence="3" id="KW-1185">Reference proteome</keyword>
<sequence>MIKRMLPLLGLLTVLTILLIWPNIPKTQTKAVEEPIYIEVEITGAVHIPGVYRVISGTNLGDLIQYALGTKATADLSQIENATLLLPNVRYTIPFKEESKDETKININKATLIELMSLPGIGQVTAQKIIDYRVKQGPFMRIEDIQEVSGIGAQTFEQIKAFITL</sequence>
<comment type="caution">
    <text evidence="2">The sequence shown here is derived from an EMBL/GenBank/DDBJ whole genome shotgun (WGS) entry which is preliminary data.</text>
</comment>
<dbReference type="Gene3D" id="1.10.150.320">
    <property type="entry name" value="Photosystem II 12 kDa extrinsic protein"/>
    <property type="match status" value="1"/>
</dbReference>
<dbReference type="PANTHER" id="PTHR21180:SF32">
    <property type="entry name" value="ENDONUCLEASE_EXONUCLEASE_PHOSPHATASE FAMILY DOMAIN-CONTAINING PROTEIN 1"/>
    <property type="match status" value="1"/>
</dbReference>
<accession>A0ABT2Q076</accession>
<dbReference type="RefSeq" id="WP_262096700.1">
    <property type="nucleotide sequence ID" value="NZ_JAOEGN010000013.1"/>
</dbReference>
<dbReference type="NCBIfam" id="TIGR00426">
    <property type="entry name" value="competence protein ComEA helix-hairpin-helix repeat region"/>
    <property type="match status" value="1"/>
</dbReference>